<dbReference type="AlphaFoldDB" id="A0A2N7X453"/>
<dbReference type="OrthoDB" id="6563456at2"/>
<proteinExistence type="predicted"/>
<gene>
    <name evidence="1" type="ORF">C0Z20_13040</name>
</gene>
<name>A0A2N7X453_9BURK</name>
<dbReference type="EMBL" id="PNYC01000007">
    <property type="protein sequence ID" value="PMS36548.1"/>
    <property type="molecule type" value="Genomic_DNA"/>
</dbReference>
<comment type="caution">
    <text evidence="1">The sequence shown here is derived from an EMBL/GenBank/DDBJ whole genome shotgun (WGS) entry which is preliminary data.</text>
</comment>
<organism evidence="1 2">
    <name type="scientific">Trinickia symbiotica</name>
    <dbReference type="NCBI Taxonomy" id="863227"/>
    <lineage>
        <taxon>Bacteria</taxon>
        <taxon>Pseudomonadati</taxon>
        <taxon>Pseudomonadota</taxon>
        <taxon>Betaproteobacteria</taxon>
        <taxon>Burkholderiales</taxon>
        <taxon>Burkholderiaceae</taxon>
        <taxon>Trinickia</taxon>
    </lineage>
</organism>
<accession>A0A2N7X453</accession>
<protein>
    <submittedName>
        <fullName evidence="1">Uncharacterized protein</fullName>
    </submittedName>
</protein>
<dbReference type="RefSeq" id="WP_051090134.1">
    <property type="nucleotide sequence ID" value="NZ_KB890217.1"/>
</dbReference>
<evidence type="ECO:0000313" key="2">
    <source>
        <dbReference type="Proteomes" id="UP000235777"/>
    </source>
</evidence>
<reference evidence="1 2" key="1">
    <citation type="submission" date="2018-01" db="EMBL/GenBank/DDBJ databases">
        <title>Whole genome analyses suggest that Burkholderia sensu lato contains two further novel genera in the rhizoxinica-symbiotica group Mycetohabitans gen. nov., and Trinickia gen. nov.: implications for the evolution of diazotrophy and nodulation in the Burkholderiaceae.</title>
        <authorList>
            <person name="Estrada-de los Santos P."/>
            <person name="Palmer M."/>
            <person name="Chavez-Ramirez B."/>
            <person name="Beukes C."/>
            <person name="Steenkamp E.T."/>
            <person name="Hirsch A.M."/>
            <person name="Manyaka P."/>
            <person name="Maluk M."/>
            <person name="Lafos M."/>
            <person name="Crook M."/>
            <person name="Gross E."/>
            <person name="Simon M.F."/>
            <person name="Bueno dos Reis Junior F."/>
            <person name="Poole P.S."/>
            <person name="Venter S.N."/>
            <person name="James E.K."/>
        </authorList>
    </citation>
    <scope>NUCLEOTIDE SEQUENCE [LARGE SCALE GENOMIC DNA]</scope>
    <source>
        <strain evidence="1 2">JPY 581</strain>
    </source>
</reference>
<evidence type="ECO:0000313" key="1">
    <source>
        <dbReference type="EMBL" id="PMS36548.1"/>
    </source>
</evidence>
<sequence length="124" mass="13353">MGTRPQTDLPQFDRPFRLFATGTRVLAQNAAGKLIDLGAIDCSEGGACTIRLDVDGIDSGPQAGAEAALRALVPMLSFDYLDGLFTSEADAQFDGLLDDLPHVAFTLPESAPREFVDRRPPELF</sequence>
<keyword evidence="2" id="KW-1185">Reference proteome</keyword>
<dbReference type="STRING" id="863227.GCA_000373005_05062"/>
<dbReference type="Proteomes" id="UP000235777">
    <property type="component" value="Unassembled WGS sequence"/>
</dbReference>